<dbReference type="PANTHER" id="PTHR36848">
    <property type="entry name" value="DNA-BINDING PROTEIN (PUTATIVE SECRETED PROTEIN)-RELATED"/>
    <property type="match status" value="1"/>
</dbReference>
<comment type="caution">
    <text evidence="1">The sequence shown here is derived from an EMBL/GenBank/DDBJ whole genome shotgun (WGS) entry which is preliminary data.</text>
</comment>
<evidence type="ECO:0008006" key="3">
    <source>
        <dbReference type="Google" id="ProtNLM"/>
    </source>
</evidence>
<dbReference type="InterPro" id="IPR008979">
    <property type="entry name" value="Galactose-bd-like_sf"/>
</dbReference>
<dbReference type="RefSeq" id="WP_220201775.1">
    <property type="nucleotide sequence ID" value="NZ_BNJK01000001.1"/>
</dbReference>
<gene>
    <name evidence="1" type="ORF">KSF_008880</name>
</gene>
<dbReference type="PANTHER" id="PTHR36848:SF2">
    <property type="entry name" value="SECRETED PROTEIN"/>
    <property type="match status" value="1"/>
</dbReference>
<evidence type="ECO:0000313" key="2">
    <source>
        <dbReference type="Proteomes" id="UP000597444"/>
    </source>
</evidence>
<dbReference type="InterPro" id="IPR053161">
    <property type="entry name" value="Ulvan_degrading_GH"/>
</dbReference>
<dbReference type="SUPFAM" id="SSF49785">
    <property type="entry name" value="Galactose-binding domain-like"/>
    <property type="match status" value="1"/>
</dbReference>
<reference evidence="1" key="1">
    <citation type="submission" date="2020-10" db="EMBL/GenBank/DDBJ databases">
        <title>Taxonomic study of unclassified bacteria belonging to the class Ktedonobacteria.</title>
        <authorList>
            <person name="Yabe S."/>
            <person name="Wang C.M."/>
            <person name="Zheng Y."/>
            <person name="Sakai Y."/>
            <person name="Cavaletti L."/>
            <person name="Monciardini P."/>
            <person name="Donadio S."/>
        </authorList>
    </citation>
    <scope>NUCLEOTIDE SEQUENCE</scope>
    <source>
        <strain evidence="1">ID150040</strain>
    </source>
</reference>
<organism evidence="1 2">
    <name type="scientific">Reticulibacter mediterranei</name>
    <dbReference type="NCBI Taxonomy" id="2778369"/>
    <lineage>
        <taxon>Bacteria</taxon>
        <taxon>Bacillati</taxon>
        <taxon>Chloroflexota</taxon>
        <taxon>Ktedonobacteria</taxon>
        <taxon>Ktedonobacterales</taxon>
        <taxon>Reticulibacteraceae</taxon>
        <taxon>Reticulibacter</taxon>
    </lineage>
</organism>
<dbReference type="Proteomes" id="UP000597444">
    <property type="component" value="Unassembled WGS sequence"/>
</dbReference>
<accession>A0A8J3IHI0</accession>
<proteinExistence type="predicted"/>
<dbReference type="AlphaFoldDB" id="A0A8J3IHI0"/>
<dbReference type="Pfam" id="PF17132">
    <property type="entry name" value="Glyco_hydro_106"/>
    <property type="match status" value="1"/>
</dbReference>
<protein>
    <recommendedName>
        <fullName evidence="3">Glycoside hydrolase</fullName>
    </recommendedName>
</protein>
<keyword evidence="2" id="KW-1185">Reference proteome</keyword>
<name>A0A8J3IHI0_9CHLR</name>
<sequence length="1093" mass="124932">MSFYRLFRDPPIEYRLLPFWFWNSDMDAEEIVYQIKEMAEKGIGGFFLCARQGLKTPYLSDEWFHYVAITIETAQKYGLEVWLYDDYPYPSGMSGGEVTLEHPDARHRQLLHHSVIVTGPQTFSYDLPWARVLSARAVPLDEADRALWSDAIDLEQAIGSVPNESVFQSTGLTTYTNKRFFTAKLQKRLVWDVPAGRWMIIIFLEKELEDFKYYGHYVDPCHREAMQTFVRTTHEQYARRFGQYFGQTIKGMFTDEVGFIGRIPWSARLPSFFREQTGYDLLENLSALLYRRGEQTAQIRYDFFQSMHLLLGAAYYEPVGDWCEQQHLQFVTEVPSMRMTTQRYSHVPGGDSAHEKLGRSLKWILDRNAYSLRADPKIASSLARQFGRERAMIECFHSVGWSMTLQDAKWMLDRLAALGINLFIFHAFFYSISGLRKHDAPPSQFLQNPYWQHFRALADYAARLGYVMCQGRADIQIAMVHPVTTFWTHMGNPFHSFQYCGDDDAEERTLERLKKDWAYLCKQLLHHQVDYDHLDPELLAEATIEDGQLVLGQACYRVLILPPMSNLEAAAWSQVKAFLHAGGTVISVGLLPYERIDRNQDIAAECLEEFGLTVSPSSDYWQELHVDGQERSWIKGTHSSYFIPCPGGAQHAYAIEPLLTLLQQSIQPVVTLEGVVGDTASLLMQQRILPDESRLLFITHQEGMDKTVRLHLAECPARQHVERLDLASGNATTMVVEKGDDGWSVVLPFAPYESYLLRFSSREAGREVEGEQLISWELAVSVQEAWKLTAQQENVVRFGAFHVALDMEQTGMQMRWHHGESAQAWPLVEAKPFINQCTDIAEQQSFPLQFHQTFGLPVDSSLVYPLRCWYQTTFRVETLPALCKLMMDEDAIGGIYMLYLNGKHIEADNFVADGRYGYRQLACEIQQFLKSGINHLVVAVEVQRGEDGVRDPLYLSGPFGVSLDAVGMATLVQAPEAEVPHSGVIQGYPYYAGTLCFTREIFIETLPQEKTFALTLQGWDNQIHDCMEVLVNGSSLGVGCWSPYRWEGDTNMLRTGNNTVEIRITNTLNAMLEGTYFDALQHQIVPIHGEAER</sequence>
<dbReference type="Gene3D" id="2.60.120.260">
    <property type="entry name" value="Galactose-binding domain-like"/>
    <property type="match status" value="2"/>
</dbReference>
<evidence type="ECO:0000313" key="1">
    <source>
        <dbReference type="EMBL" id="GHO90840.1"/>
    </source>
</evidence>
<dbReference type="EMBL" id="BNJK01000001">
    <property type="protein sequence ID" value="GHO90840.1"/>
    <property type="molecule type" value="Genomic_DNA"/>
</dbReference>